<dbReference type="Proteomes" id="UP000007962">
    <property type="component" value="Chromosome"/>
</dbReference>
<dbReference type="Pfam" id="PF20171">
    <property type="entry name" value="OpcA_G6PD_C"/>
    <property type="match status" value="1"/>
</dbReference>
<dbReference type="InterPro" id="IPR046802">
    <property type="entry name" value="OpcA_G6PD_C"/>
</dbReference>
<dbReference type="AlphaFoldDB" id="C5BV29"/>
<dbReference type="OrthoDB" id="128564at2"/>
<dbReference type="RefSeq" id="WP_015882656.1">
    <property type="nucleotide sequence ID" value="NC_012669.1"/>
</dbReference>
<dbReference type="EMBL" id="CP001618">
    <property type="protein sequence ID" value="ACQ80416.1"/>
    <property type="molecule type" value="Genomic_DNA"/>
</dbReference>
<dbReference type="InterPro" id="IPR046801">
    <property type="entry name" value="OpcA_G6PD_N"/>
</dbReference>
<accession>C5BV29</accession>
<dbReference type="PANTHER" id="PTHR38658:SF1">
    <property type="entry name" value="OXPP CYCLE PROTEIN OPCA-RELATED"/>
    <property type="match status" value="1"/>
</dbReference>
<dbReference type="STRING" id="471853.Bcav_2164"/>
<gene>
    <name evidence="3" type="ordered locus">Bcav_2164</name>
</gene>
<feature type="domain" description="Glucose-6-phosphate dehydrogenase assembly protein OpcA C-terminal" evidence="2">
    <location>
        <begin position="165"/>
        <end position="297"/>
    </location>
</feature>
<dbReference type="KEGG" id="bcv:Bcav_2164"/>
<proteinExistence type="predicted"/>
<evidence type="ECO:0000313" key="3">
    <source>
        <dbReference type="EMBL" id="ACQ80416.1"/>
    </source>
</evidence>
<dbReference type="Pfam" id="PF10128">
    <property type="entry name" value="OpcA_G6PD_assem"/>
    <property type="match status" value="1"/>
</dbReference>
<evidence type="ECO:0000259" key="2">
    <source>
        <dbReference type="Pfam" id="PF20171"/>
    </source>
</evidence>
<sequence>MIIRLEETTTSKVAARLVALREEGGAVALGRVLTLIVVVNGGDLEEAVDAANDASREHPCRVIVIVAGAAGEADGLDAEIRVGGDAGASEVIVLRPHGAVRETLDTLVMPLLLPDAPIVTWWTHEVPVSPAESPLGVMAQRRITDVLQCPDPRAELTRLAAHHSPGDTDLAWARATLWRGLISAALDEPPFETVRSVTITGNSAHPSVTMLAAWLGLALRTAITVEHEADAVALTGVRLTRAGGDIAMVRPEGSSVLHITRPDGIKQKVSLPLRTLSDCLVEELRRLDPDEVYGTVLTKGLARLAKEEKR</sequence>
<feature type="domain" description="Glucose-6-phosphate dehydrogenase assembly protein OpcA N-terminal" evidence="1">
    <location>
        <begin position="51"/>
        <end position="160"/>
    </location>
</feature>
<name>C5BV29_BEUC1</name>
<dbReference type="HOGENOM" id="CLU_046988_1_0_11"/>
<evidence type="ECO:0000259" key="1">
    <source>
        <dbReference type="Pfam" id="PF10128"/>
    </source>
</evidence>
<protein>
    <submittedName>
        <fullName evidence="3">Putative OpcA protein</fullName>
    </submittedName>
</protein>
<dbReference type="eggNOG" id="COG3429">
    <property type="taxonomic scope" value="Bacteria"/>
</dbReference>
<dbReference type="PANTHER" id="PTHR38658">
    <property type="entry name" value="OXPP CYCLE PROTEIN OPCA-RELATED"/>
    <property type="match status" value="1"/>
</dbReference>
<keyword evidence="4" id="KW-1185">Reference proteome</keyword>
<organism evidence="3 4">
    <name type="scientific">Beutenbergia cavernae (strain ATCC BAA-8 / DSM 12333 / CCUG 43141 / JCM 11478 / NBRC 16432 / NCIMB 13614 / HKI 0122)</name>
    <dbReference type="NCBI Taxonomy" id="471853"/>
    <lineage>
        <taxon>Bacteria</taxon>
        <taxon>Bacillati</taxon>
        <taxon>Actinomycetota</taxon>
        <taxon>Actinomycetes</taxon>
        <taxon>Micrococcales</taxon>
        <taxon>Beutenbergiaceae</taxon>
        <taxon>Beutenbergia</taxon>
    </lineage>
</organism>
<evidence type="ECO:0000313" key="4">
    <source>
        <dbReference type="Proteomes" id="UP000007962"/>
    </source>
</evidence>
<reference evidence="3 4" key="1">
    <citation type="journal article" date="2009" name="Stand. Genomic Sci.">
        <title>Complete genome sequence of Beutenbergia cavernae type strain (HKI 0122).</title>
        <authorList>
            <person name="Land M."/>
            <person name="Pukall R."/>
            <person name="Abt B."/>
            <person name="Goker M."/>
            <person name="Rohde M."/>
            <person name="Glavina Del Rio T."/>
            <person name="Tice H."/>
            <person name="Copeland A."/>
            <person name="Cheng J.F."/>
            <person name="Lucas S."/>
            <person name="Chen F."/>
            <person name="Nolan M."/>
            <person name="Bruce D."/>
            <person name="Goodwin L."/>
            <person name="Pitluck S."/>
            <person name="Ivanova N."/>
            <person name="Mavromatis K."/>
            <person name="Ovchinnikova G."/>
            <person name="Pati A."/>
            <person name="Chen A."/>
            <person name="Palaniappan K."/>
            <person name="Hauser L."/>
            <person name="Chang Y.J."/>
            <person name="Jefferies C.C."/>
            <person name="Saunders E."/>
            <person name="Brettin T."/>
            <person name="Detter J.C."/>
            <person name="Han C."/>
            <person name="Chain P."/>
            <person name="Bristow J."/>
            <person name="Eisen J.A."/>
            <person name="Markowitz V."/>
            <person name="Hugenholtz P."/>
            <person name="Kyrpides N.C."/>
            <person name="Klenk H.P."/>
            <person name="Lapidus A."/>
        </authorList>
    </citation>
    <scope>NUCLEOTIDE SEQUENCE [LARGE SCALE GENOMIC DNA]</scope>
    <source>
        <strain evidence="4">ATCC BAA-8 / DSM 12333 / NBRC 16432</strain>
    </source>
</reference>
<dbReference type="InterPro" id="IPR004555">
    <property type="entry name" value="G6PDH_assembly_OpcA"/>
</dbReference>